<dbReference type="STRING" id="1849968.A8C32_13495"/>
<keyword evidence="5" id="KW-0378">Hydrolase</keyword>
<comment type="cofactor">
    <cofactor evidence="1">
        <name>Ca(2+)</name>
        <dbReference type="ChEBI" id="CHEBI:29108"/>
    </cofactor>
</comment>
<dbReference type="Pfam" id="PF00884">
    <property type="entry name" value="Sulfatase"/>
    <property type="match status" value="1"/>
</dbReference>
<keyword evidence="4 7" id="KW-0732">Signal</keyword>
<dbReference type="CDD" id="cd16030">
    <property type="entry name" value="iduronate-2-sulfatase"/>
    <property type="match status" value="1"/>
</dbReference>
<reference evidence="9 10" key="1">
    <citation type="submission" date="2016-05" db="EMBL/GenBank/DDBJ databases">
        <title>Draft Genome Sequence of Algibacter sp. Strain SK-16 Isolated from the Surface Water of Aburatsubo Inlet.</title>
        <authorList>
            <person name="Wong S.-K."/>
            <person name="Yoshizawa S."/>
            <person name="Nakajima Y."/>
            <person name="Ogura Y."/>
            <person name="Tetsuya H."/>
            <person name="Hamasaki K."/>
        </authorList>
    </citation>
    <scope>NUCLEOTIDE SEQUENCE [LARGE SCALE GENOMIC DNA]</scope>
    <source>
        <strain evidence="9 10">SK-16</strain>
    </source>
</reference>
<dbReference type="GO" id="GO:0046872">
    <property type="term" value="F:metal ion binding"/>
    <property type="evidence" value="ECO:0007669"/>
    <property type="project" value="UniProtKB-KW"/>
</dbReference>
<evidence type="ECO:0000256" key="1">
    <source>
        <dbReference type="ARBA" id="ARBA00001913"/>
    </source>
</evidence>
<evidence type="ECO:0000256" key="7">
    <source>
        <dbReference type="SAM" id="SignalP"/>
    </source>
</evidence>
<organism evidence="9 10">
    <name type="scientific">Flavivirga aquatica</name>
    <dbReference type="NCBI Taxonomy" id="1849968"/>
    <lineage>
        <taxon>Bacteria</taxon>
        <taxon>Pseudomonadati</taxon>
        <taxon>Bacteroidota</taxon>
        <taxon>Flavobacteriia</taxon>
        <taxon>Flavobacteriales</taxon>
        <taxon>Flavobacteriaceae</taxon>
        <taxon>Flavivirga</taxon>
    </lineage>
</organism>
<dbReference type="Gene3D" id="3.40.720.10">
    <property type="entry name" value="Alkaline Phosphatase, subunit A"/>
    <property type="match status" value="1"/>
</dbReference>
<evidence type="ECO:0000256" key="6">
    <source>
        <dbReference type="ARBA" id="ARBA00022837"/>
    </source>
</evidence>
<comment type="caution">
    <text evidence="9">The sequence shown here is derived from an EMBL/GenBank/DDBJ whole genome shotgun (WGS) entry which is preliminary data.</text>
</comment>
<dbReference type="GO" id="GO:0005737">
    <property type="term" value="C:cytoplasm"/>
    <property type="evidence" value="ECO:0007669"/>
    <property type="project" value="TreeGrafter"/>
</dbReference>
<dbReference type="PROSITE" id="PS51257">
    <property type="entry name" value="PROKAR_LIPOPROTEIN"/>
    <property type="match status" value="1"/>
</dbReference>
<dbReference type="PANTHER" id="PTHR45953:SF1">
    <property type="entry name" value="IDURONATE 2-SULFATASE"/>
    <property type="match status" value="1"/>
</dbReference>
<protein>
    <recommendedName>
        <fullName evidence="8">Sulfatase N-terminal domain-containing protein</fullName>
    </recommendedName>
</protein>
<dbReference type="PROSITE" id="PS00149">
    <property type="entry name" value="SULFATASE_2"/>
    <property type="match status" value="1"/>
</dbReference>
<evidence type="ECO:0000256" key="4">
    <source>
        <dbReference type="ARBA" id="ARBA00022729"/>
    </source>
</evidence>
<dbReference type="InterPro" id="IPR017850">
    <property type="entry name" value="Alkaline_phosphatase_core_sf"/>
</dbReference>
<dbReference type="InterPro" id="IPR035874">
    <property type="entry name" value="IDS"/>
</dbReference>
<name>A0A1E5TEC9_9FLAO</name>
<evidence type="ECO:0000259" key="8">
    <source>
        <dbReference type="Pfam" id="PF00884"/>
    </source>
</evidence>
<evidence type="ECO:0000313" key="10">
    <source>
        <dbReference type="Proteomes" id="UP000095713"/>
    </source>
</evidence>
<proteinExistence type="inferred from homology"/>
<dbReference type="EMBL" id="MDJD01000007">
    <property type="protein sequence ID" value="OEK09709.1"/>
    <property type="molecule type" value="Genomic_DNA"/>
</dbReference>
<feature type="domain" description="Sulfatase N-terminal" evidence="8">
    <location>
        <begin position="26"/>
        <end position="369"/>
    </location>
</feature>
<dbReference type="SUPFAM" id="SSF53649">
    <property type="entry name" value="Alkaline phosphatase-like"/>
    <property type="match status" value="1"/>
</dbReference>
<keyword evidence="3" id="KW-0479">Metal-binding</keyword>
<sequence>MKIMHKLLLIALLISFSSCISNAQQPNIIFIMVDDLRPELGCYGNTQIKSPNIDKLALEATLFNNAYCNIPVCGASRASLLTGILPTKTRFVQYNSTASKDVPNAKTLPQVFKESGYNTYSVGKIFHDNNDTNTQSWSEPAWRYQGEDYNSMLSQDPTSLEKMSKKNRGRIYEMPEVDDYKYNDGQTALKTIELLKNHKKGDKPFFIACGFIRPHLPFYAPKKYWDLYNRDSITLAKNRYKPINAPLSLHGSGEFRNYHLDDLKIKSDAFRKMMKHGYYASVSYTDKLIGDVLNEIKSLELEENTIIILWGDHGWQLGEHDYWGKHNTMHVSLRVPLIIKVPSQSKALKSKAIIETTDIFPTLCDLAGINPPKNQLHGKSFTKLLNKPNAKFRKYAYSRFLAGDAIVTDRYAYTHYTGKKDEIMLYDHENDLEENENVAMKPEYKHVIEEMEGFLQSSKKRALNMHK</sequence>
<keyword evidence="6" id="KW-0106">Calcium</keyword>
<gene>
    <name evidence="9" type="ORF">A8C32_13495</name>
</gene>
<evidence type="ECO:0000313" key="9">
    <source>
        <dbReference type="EMBL" id="OEK09709.1"/>
    </source>
</evidence>
<evidence type="ECO:0000256" key="3">
    <source>
        <dbReference type="ARBA" id="ARBA00022723"/>
    </source>
</evidence>
<dbReference type="InterPro" id="IPR000917">
    <property type="entry name" value="Sulfatase_N"/>
</dbReference>
<dbReference type="InterPro" id="IPR024607">
    <property type="entry name" value="Sulfatase_CS"/>
</dbReference>
<evidence type="ECO:0000256" key="2">
    <source>
        <dbReference type="ARBA" id="ARBA00008779"/>
    </source>
</evidence>
<dbReference type="Proteomes" id="UP000095713">
    <property type="component" value="Unassembled WGS sequence"/>
</dbReference>
<dbReference type="PANTHER" id="PTHR45953">
    <property type="entry name" value="IDURONATE 2-SULFATASE"/>
    <property type="match status" value="1"/>
</dbReference>
<comment type="similarity">
    <text evidence="2">Belongs to the sulfatase family.</text>
</comment>
<feature type="signal peptide" evidence="7">
    <location>
        <begin position="1"/>
        <end position="23"/>
    </location>
</feature>
<evidence type="ECO:0000256" key="5">
    <source>
        <dbReference type="ARBA" id="ARBA00022801"/>
    </source>
</evidence>
<dbReference type="AlphaFoldDB" id="A0A1E5TEC9"/>
<feature type="chain" id="PRO_5009186400" description="Sulfatase N-terminal domain-containing protein" evidence="7">
    <location>
        <begin position="24"/>
        <end position="467"/>
    </location>
</feature>
<accession>A0A1E5TEC9</accession>
<keyword evidence="10" id="KW-1185">Reference proteome</keyword>
<dbReference type="GO" id="GO:0004423">
    <property type="term" value="F:iduronate-2-sulfatase activity"/>
    <property type="evidence" value="ECO:0007669"/>
    <property type="project" value="InterPro"/>
</dbReference>